<accession>A0A9Q3VS52</accession>
<organism evidence="2 3">
    <name type="scientific">Streptomyces guryensis</name>
    <dbReference type="NCBI Taxonomy" id="2886947"/>
    <lineage>
        <taxon>Bacteria</taxon>
        <taxon>Bacillati</taxon>
        <taxon>Actinomycetota</taxon>
        <taxon>Actinomycetes</taxon>
        <taxon>Kitasatosporales</taxon>
        <taxon>Streptomycetaceae</taxon>
        <taxon>Streptomyces</taxon>
    </lineage>
</organism>
<proteinExistence type="predicted"/>
<dbReference type="RefSeq" id="WP_232651659.1">
    <property type="nucleotide sequence ID" value="NZ_JAJSBI010000016.1"/>
</dbReference>
<dbReference type="Proteomes" id="UP001108029">
    <property type="component" value="Unassembled WGS sequence"/>
</dbReference>
<keyword evidence="3" id="KW-1185">Reference proteome</keyword>
<evidence type="ECO:0008006" key="4">
    <source>
        <dbReference type="Google" id="ProtNLM"/>
    </source>
</evidence>
<protein>
    <recommendedName>
        <fullName evidence="4">Cobyrinic acid a,c-diamide synthase</fullName>
    </recommendedName>
</protein>
<name>A0A9Q3VS52_9ACTN</name>
<feature type="region of interest" description="Disordered" evidence="1">
    <location>
        <begin position="1"/>
        <end position="134"/>
    </location>
</feature>
<evidence type="ECO:0000313" key="3">
    <source>
        <dbReference type="Proteomes" id="UP001108029"/>
    </source>
</evidence>
<dbReference type="EMBL" id="JAJSBI010000016">
    <property type="protein sequence ID" value="MCD9877471.1"/>
    <property type="molecule type" value="Genomic_DNA"/>
</dbReference>
<reference evidence="2" key="1">
    <citation type="submission" date="2021-12" db="EMBL/GenBank/DDBJ databases">
        <authorList>
            <person name="Lee J.-H."/>
            <person name="Kim S.-B."/>
        </authorList>
    </citation>
    <scope>NUCLEOTIDE SEQUENCE</scope>
    <source>
        <strain evidence="2">NR30</strain>
    </source>
</reference>
<evidence type="ECO:0000256" key="1">
    <source>
        <dbReference type="SAM" id="MobiDB-lite"/>
    </source>
</evidence>
<sequence>MSRRVSLPGADELFRTTGGTALQPSTPRRGANGEARVPAPAGESDPAAAGSPEDAPQSVPAQGGDGEGPEHVAAEPEPADTGESRSRAAGQERSGRRQGVQEGSAASSGNAQSRKRGRSSPSRRPSGRERHDEKITVYVSAEELMDLEHARLVLRGEHGLAVDRGRIVREAVAVVLADLESRGDASILVRRLRGR</sequence>
<comment type="caution">
    <text evidence="2">The sequence shown here is derived from an EMBL/GenBank/DDBJ whole genome shotgun (WGS) entry which is preliminary data.</text>
</comment>
<dbReference type="AlphaFoldDB" id="A0A9Q3VS52"/>
<feature type="compositionally biased region" description="Polar residues" evidence="1">
    <location>
        <begin position="17"/>
        <end position="26"/>
    </location>
</feature>
<gene>
    <name evidence="2" type="ORF">LJ657_28370</name>
</gene>
<evidence type="ECO:0000313" key="2">
    <source>
        <dbReference type="EMBL" id="MCD9877471.1"/>
    </source>
</evidence>